<dbReference type="RefSeq" id="WP_278276579.1">
    <property type="nucleotide sequence ID" value="NZ_FMKA01000004.1"/>
</dbReference>
<dbReference type="AlphaFoldDB" id="A0A1D3TR93"/>
<name>A0A1D3TR93_9FIRM</name>
<feature type="transmembrane region" description="Helical" evidence="1">
    <location>
        <begin position="9"/>
        <end position="28"/>
    </location>
</feature>
<accession>A0A1D3TR93</accession>
<dbReference type="STRING" id="1619234.SAMN05421730_100420"/>
<sequence>MINGLQKSLYRCGLLSPILIINFVLGYVNRKDTSVIAVIGL</sequence>
<evidence type="ECO:0000313" key="2">
    <source>
        <dbReference type="EMBL" id="SCP96220.1"/>
    </source>
</evidence>
<keyword evidence="3" id="KW-1185">Reference proteome</keyword>
<reference evidence="2 3" key="1">
    <citation type="submission" date="2016-09" db="EMBL/GenBank/DDBJ databases">
        <authorList>
            <person name="Capua I."/>
            <person name="De Benedictis P."/>
            <person name="Joannis T."/>
            <person name="Lombin L.H."/>
            <person name="Cattoli G."/>
        </authorList>
    </citation>
    <scope>NUCLEOTIDE SEQUENCE [LARGE SCALE GENOMIC DNA]</scope>
    <source>
        <strain evidence="2 3">GluBS11</strain>
    </source>
</reference>
<evidence type="ECO:0000313" key="3">
    <source>
        <dbReference type="Proteomes" id="UP000199315"/>
    </source>
</evidence>
<dbReference type="Proteomes" id="UP000199315">
    <property type="component" value="Unassembled WGS sequence"/>
</dbReference>
<proteinExistence type="predicted"/>
<protein>
    <submittedName>
        <fullName evidence="2">Uncharacterized protein</fullName>
    </submittedName>
</protein>
<dbReference type="EMBL" id="FMKA01000004">
    <property type="protein sequence ID" value="SCP96220.1"/>
    <property type="molecule type" value="Genomic_DNA"/>
</dbReference>
<keyword evidence="1" id="KW-0472">Membrane</keyword>
<organism evidence="2 3">
    <name type="scientific">Anaerobium acetethylicum</name>
    <dbReference type="NCBI Taxonomy" id="1619234"/>
    <lineage>
        <taxon>Bacteria</taxon>
        <taxon>Bacillati</taxon>
        <taxon>Bacillota</taxon>
        <taxon>Clostridia</taxon>
        <taxon>Lachnospirales</taxon>
        <taxon>Lachnospiraceae</taxon>
        <taxon>Anaerobium</taxon>
    </lineage>
</organism>
<evidence type="ECO:0000256" key="1">
    <source>
        <dbReference type="SAM" id="Phobius"/>
    </source>
</evidence>
<keyword evidence="1" id="KW-1133">Transmembrane helix</keyword>
<gene>
    <name evidence="2" type="ORF">SAMN05421730_100420</name>
</gene>
<keyword evidence="1" id="KW-0812">Transmembrane</keyword>